<dbReference type="EMBL" id="MRBO01000394">
    <property type="protein sequence ID" value="KAB2584867.1"/>
    <property type="molecule type" value="Genomic_DNA"/>
</dbReference>
<dbReference type="PANTHER" id="PTHR34853:SF1">
    <property type="entry name" value="LIPASE 5"/>
    <property type="match status" value="1"/>
</dbReference>
<reference evidence="1 2" key="1">
    <citation type="journal article" date="2017" name="Poromechanics V (2013)">
        <title>Genomic Characterization of the Arsenic-Tolerant Actinobacterium, &lt;i&gt;Rhodococcus erythropolis&lt;/i&gt; S43.</title>
        <authorList>
            <person name="Retamal-Morales G."/>
            <person name="Mehnert M."/>
            <person name="Schwabe R."/>
            <person name="Tischler D."/>
            <person name="Schloemann M."/>
            <person name="Levican G.J."/>
        </authorList>
    </citation>
    <scope>NUCLEOTIDE SEQUENCE [LARGE SCALE GENOMIC DNA]</scope>
    <source>
        <strain evidence="1 2">S43</strain>
    </source>
</reference>
<gene>
    <name evidence="1" type="ORF">BS297_13190</name>
</gene>
<organism evidence="1 2">
    <name type="scientific">Rhodococcus erythropolis</name>
    <name type="common">Arthrobacter picolinophilus</name>
    <dbReference type="NCBI Taxonomy" id="1833"/>
    <lineage>
        <taxon>Bacteria</taxon>
        <taxon>Bacillati</taxon>
        <taxon>Actinomycetota</taxon>
        <taxon>Actinomycetes</taxon>
        <taxon>Mycobacteriales</taxon>
        <taxon>Nocardiaceae</taxon>
        <taxon>Rhodococcus</taxon>
        <taxon>Rhodococcus erythropolis group</taxon>
    </lineage>
</organism>
<comment type="caution">
    <text evidence="1">The sequence shown here is derived from an EMBL/GenBank/DDBJ whole genome shotgun (WGS) entry which is preliminary data.</text>
</comment>
<name>A0A5N5E3X6_RHOER</name>
<evidence type="ECO:0000313" key="2">
    <source>
        <dbReference type="Proteomes" id="UP000325576"/>
    </source>
</evidence>
<dbReference type="GO" id="GO:0004806">
    <property type="term" value="F:triacylglycerol lipase activity"/>
    <property type="evidence" value="ECO:0007669"/>
    <property type="project" value="InterPro"/>
</dbReference>
<dbReference type="PANTHER" id="PTHR34853">
    <property type="match status" value="1"/>
</dbReference>
<evidence type="ECO:0000313" key="1">
    <source>
        <dbReference type="EMBL" id="KAB2584867.1"/>
    </source>
</evidence>
<dbReference type="Gene3D" id="1.10.260.130">
    <property type="match status" value="1"/>
</dbReference>
<dbReference type="InterPro" id="IPR005152">
    <property type="entry name" value="Lipase_secreted"/>
</dbReference>
<accession>A0A5N5E3X6</accession>
<protein>
    <submittedName>
        <fullName evidence="1">Lipase</fullName>
    </submittedName>
</protein>
<feature type="non-terminal residue" evidence="1">
    <location>
        <position position="1"/>
    </location>
</feature>
<proteinExistence type="predicted"/>
<sequence>SYAPELDIVSTVLEGMVIKPRTFMETTDSSVGAGFGFATLLGLEPWYPEMKLNDKLNPVGRVIADVYRGECQMPAYFTLPFVPLASLFAPGIDPITEPSFQRAYDDNVLGHGAPASKVLITSCAKDDSPMSLVPAADARELADTYRSRGTDVSYQPTDCSMDRAVADPYGWGTDLFGMQTIDWIAHNFDN</sequence>
<dbReference type="Proteomes" id="UP000325576">
    <property type="component" value="Unassembled WGS sequence"/>
</dbReference>
<dbReference type="Pfam" id="PF03583">
    <property type="entry name" value="LIP"/>
    <property type="match status" value="1"/>
</dbReference>
<dbReference type="AlphaFoldDB" id="A0A5N5E3X6"/>
<dbReference type="GO" id="GO:0016042">
    <property type="term" value="P:lipid catabolic process"/>
    <property type="evidence" value="ECO:0007669"/>
    <property type="project" value="InterPro"/>
</dbReference>